<dbReference type="SUPFAM" id="SSF53187">
    <property type="entry name" value="Zn-dependent exopeptidases"/>
    <property type="match status" value="1"/>
</dbReference>
<keyword evidence="2 4" id="KW-0378">Hydrolase</keyword>
<evidence type="ECO:0000259" key="3">
    <source>
        <dbReference type="Pfam" id="PF07687"/>
    </source>
</evidence>
<dbReference type="Proteomes" id="UP000028834">
    <property type="component" value="Unassembled WGS sequence"/>
</dbReference>
<reference evidence="4 5" key="1">
    <citation type="submission" date="2014-05" db="EMBL/GenBank/DDBJ databases">
        <authorList>
            <person name="Sibley D."/>
            <person name="Venepally P."/>
            <person name="Karamycheva S."/>
            <person name="Hadjithomas M."/>
            <person name="Khan A."/>
            <person name="Brunk B."/>
            <person name="Roos D."/>
            <person name="Caler E."/>
            <person name="Lorenzi H."/>
        </authorList>
    </citation>
    <scope>NUCLEOTIDE SEQUENCE [LARGE SCALE GENOMIC DNA]</scope>
    <source>
        <strain evidence="4 5">RUB</strain>
    </source>
</reference>
<dbReference type="AlphaFoldDB" id="A0A086M2K2"/>
<evidence type="ECO:0000313" key="5">
    <source>
        <dbReference type="Proteomes" id="UP000028834"/>
    </source>
</evidence>
<dbReference type="InterPro" id="IPR036264">
    <property type="entry name" value="Bact_exopeptidase_dim_dom"/>
</dbReference>
<dbReference type="InterPro" id="IPR011650">
    <property type="entry name" value="Peptidase_M20_dimer"/>
</dbReference>
<sequence>MCVNILSFSINVKGRGGHGAVPHETIDPSPGVAAIVQGLYAIVARETSFTENTTGLISVTRIQGGTAFNVIPSEYFIGGTIRALDMAMMRNLQARVVELVENLAQAFRCQADVKYGSVSYVPLVNDPDATEFFIQTAAPASRSGRVGIADPTLGGEDFAFFLEDVPGTFAVIGIGSGAEHQLGHVPTNIPLHNPNFAVDERVLNRGAAVHAFTALRAFSFLASKKRNAGAAETRTTCEA</sequence>
<dbReference type="Pfam" id="PF07687">
    <property type="entry name" value="M20_dimer"/>
    <property type="match status" value="1"/>
</dbReference>
<evidence type="ECO:0000256" key="1">
    <source>
        <dbReference type="ARBA" id="ARBA00006153"/>
    </source>
</evidence>
<dbReference type="Gene3D" id="3.30.70.360">
    <property type="match status" value="1"/>
</dbReference>
<evidence type="ECO:0000256" key="2">
    <source>
        <dbReference type="ARBA" id="ARBA00022801"/>
    </source>
</evidence>
<dbReference type="GO" id="GO:0050118">
    <property type="term" value="F:N-acetyldiaminopimelate deacetylase activity"/>
    <property type="evidence" value="ECO:0007669"/>
    <property type="project" value="UniProtKB-EC"/>
</dbReference>
<organism evidence="4 5">
    <name type="scientific">Toxoplasma gondii RUB</name>
    <dbReference type="NCBI Taxonomy" id="935652"/>
    <lineage>
        <taxon>Eukaryota</taxon>
        <taxon>Sar</taxon>
        <taxon>Alveolata</taxon>
        <taxon>Apicomplexa</taxon>
        <taxon>Conoidasida</taxon>
        <taxon>Coccidia</taxon>
        <taxon>Eucoccidiorida</taxon>
        <taxon>Eimeriorina</taxon>
        <taxon>Sarcocystidae</taxon>
        <taxon>Toxoplasma</taxon>
    </lineage>
</organism>
<accession>A0A086M2K2</accession>
<evidence type="ECO:0000313" key="4">
    <source>
        <dbReference type="EMBL" id="KFG63120.1"/>
    </source>
</evidence>
<feature type="domain" description="Peptidase M20 dimerisation" evidence="3">
    <location>
        <begin position="4"/>
        <end position="104"/>
    </location>
</feature>
<dbReference type="EC" id="3.5.1.47" evidence="4"/>
<comment type="caution">
    <text evidence="4">The sequence shown here is derived from an EMBL/GenBank/DDBJ whole genome shotgun (WGS) entry which is preliminary data.</text>
</comment>
<name>A0A086M2K2_TOXGO</name>
<dbReference type="SUPFAM" id="SSF55031">
    <property type="entry name" value="Bacterial exopeptidase dimerisation domain"/>
    <property type="match status" value="1"/>
</dbReference>
<dbReference type="EMBL" id="AFYV02001052">
    <property type="protein sequence ID" value="KFG63120.1"/>
    <property type="molecule type" value="Genomic_DNA"/>
</dbReference>
<comment type="similarity">
    <text evidence="1">Belongs to the peptidase M20 family.</text>
</comment>
<dbReference type="OrthoDB" id="6119954at2759"/>
<dbReference type="InterPro" id="IPR017439">
    <property type="entry name" value="Amidohydrolase"/>
</dbReference>
<gene>
    <name evidence="4" type="ORF">TGRUB_213520B</name>
</gene>
<proteinExistence type="inferred from homology"/>
<dbReference type="PANTHER" id="PTHR11014">
    <property type="entry name" value="PEPTIDASE M20 FAMILY MEMBER"/>
    <property type="match status" value="1"/>
</dbReference>
<dbReference type="PANTHER" id="PTHR11014:SF63">
    <property type="entry name" value="METALLOPEPTIDASE, PUTATIVE (AFU_ORTHOLOGUE AFUA_6G09600)-RELATED"/>
    <property type="match status" value="1"/>
</dbReference>
<protein>
    <submittedName>
        <fullName evidence="4">Peptidase M20D, amidohydrolase</fullName>
        <ecNumber evidence="4">3.5.1.47</ecNumber>
    </submittedName>
</protein>
<dbReference type="VEuPathDB" id="ToxoDB:TGRUB_213520B"/>
<dbReference type="FunFam" id="3.30.70.360:FF:000001">
    <property type="entry name" value="N-acetyldiaminopimelate deacetylase"/>
    <property type="match status" value="1"/>
</dbReference>